<evidence type="ECO:0000256" key="4">
    <source>
        <dbReference type="ARBA" id="ARBA00022840"/>
    </source>
</evidence>
<dbReference type="SUPFAM" id="SSF52540">
    <property type="entry name" value="P-loop containing nucleoside triphosphate hydrolases"/>
    <property type="match status" value="2"/>
</dbReference>
<dbReference type="SMART" id="SM00487">
    <property type="entry name" value="DEXDc"/>
    <property type="match status" value="1"/>
</dbReference>
<dbReference type="InterPro" id="IPR049730">
    <property type="entry name" value="SNF2/RAD54-like_C"/>
</dbReference>
<dbReference type="InterPro" id="IPR057342">
    <property type="entry name" value="DEXDc_RapA"/>
</dbReference>
<dbReference type="AlphaFoldDB" id="A0A7K0J9F1"/>
<dbReference type="InterPro" id="IPR027417">
    <property type="entry name" value="P-loop_NTPase"/>
</dbReference>
<dbReference type="Gene3D" id="3.40.50.300">
    <property type="entry name" value="P-loop containing nucleotide triphosphate hydrolases"/>
    <property type="match status" value="1"/>
</dbReference>
<dbReference type="Pfam" id="PF00176">
    <property type="entry name" value="SNF2-rel_dom"/>
    <property type="match status" value="1"/>
</dbReference>
<dbReference type="InterPro" id="IPR038718">
    <property type="entry name" value="SNF2-like_sf"/>
</dbReference>
<dbReference type="InterPro" id="IPR001650">
    <property type="entry name" value="Helicase_C-like"/>
</dbReference>
<dbReference type="Gene3D" id="3.40.50.10810">
    <property type="entry name" value="Tandem AAA-ATPase domain"/>
    <property type="match status" value="1"/>
</dbReference>
<dbReference type="InterPro" id="IPR000330">
    <property type="entry name" value="SNF2_N"/>
</dbReference>
<evidence type="ECO:0000313" key="8">
    <source>
        <dbReference type="Proteomes" id="UP000466104"/>
    </source>
</evidence>
<keyword evidence="1" id="KW-0547">Nucleotide-binding</keyword>
<dbReference type="InterPro" id="IPR014001">
    <property type="entry name" value="Helicase_ATP-bd"/>
</dbReference>
<reference evidence="7 8" key="1">
    <citation type="submission" date="2019-08" db="EMBL/GenBank/DDBJ databases">
        <title>In-depth cultivation of the pig gut microbiome towards novel bacterial diversity and tailored functional studies.</title>
        <authorList>
            <person name="Wylensek D."/>
            <person name="Hitch T.C.A."/>
            <person name="Clavel T."/>
        </authorList>
    </citation>
    <scope>NUCLEOTIDE SEQUENCE [LARGE SCALE GENOMIC DNA]</scope>
    <source>
        <strain evidence="7 8">WCA-380-WT-3A</strain>
    </source>
</reference>
<proteinExistence type="predicted"/>
<dbReference type="RefSeq" id="WP_154564785.1">
    <property type="nucleotide sequence ID" value="NZ_VUMG01000004.1"/>
</dbReference>
<dbReference type="CDD" id="cd18011">
    <property type="entry name" value="DEXDc_RapA"/>
    <property type="match status" value="1"/>
</dbReference>
<dbReference type="PROSITE" id="PS51192">
    <property type="entry name" value="HELICASE_ATP_BIND_1"/>
    <property type="match status" value="1"/>
</dbReference>
<dbReference type="GO" id="GO:0016787">
    <property type="term" value="F:hydrolase activity"/>
    <property type="evidence" value="ECO:0007669"/>
    <property type="project" value="UniProtKB-KW"/>
</dbReference>
<dbReference type="EMBL" id="VUMG01000004">
    <property type="protein sequence ID" value="MSS46576.1"/>
    <property type="molecule type" value="Genomic_DNA"/>
</dbReference>
<dbReference type="PROSITE" id="PS51194">
    <property type="entry name" value="HELICASE_CTER"/>
    <property type="match status" value="1"/>
</dbReference>
<keyword evidence="3 7" id="KW-0347">Helicase</keyword>
<comment type="caution">
    <text evidence="7">The sequence shown here is derived from an EMBL/GenBank/DDBJ whole genome shotgun (WGS) entry which is preliminary data.</text>
</comment>
<dbReference type="PANTHER" id="PTHR45766:SF6">
    <property type="entry name" value="SWI_SNF-RELATED MATRIX-ASSOCIATED ACTIN-DEPENDENT REGULATOR OF CHROMATIN SUBFAMILY A-LIKE PROTEIN 1"/>
    <property type="match status" value="1"/>
</dbReference>
<evidence type="ECO:0000313" key="7">
    <source>
        <dbReference type="EMBL" id="MSS46576.1"/>
    </source>
</evidence>
<evidence type="ECO:0000256" key="1">
    <source>
        <dbReference type="ARBA" id="ARBA00022741"/>
    </source>
</evidence>
<keyword evidence="4" id="KW-0067">ATP-binding</keyword>
<organism evidence="7 8">
    <name type="scientific">Cutibacterium porci</name>
    <dbReference type="NCBI Taxonomy" id="2605781"/>
    <lineage>
        <taxon>Bacteria</taxon>
        <taxon>Bacillati</taxon>
        <taxon>Actinomycetota</taxon>
        <taxon>Actinomycetes</taxon>
        <taxon>Propionibacteriales</taxon>
        <taxon>Propionibacteriaceae</taxon>
        <taxon>Cutibacterium</taxon>
    </lineage>
</organism>
<dbReference type="SMART" id="SM00490">
    <property type="entry name" value="HELICc"/>
    <property type="match status" value="1"/>
</dbReference>
<dbReference type="Pfam" id="PF00271">
    <property type="entry name" value="Helicase_C"/>
    <property type="match status" value="1"/>
</dbReference>
<sequence>MPITVAPGSVVLVRDEEWLVSTVEHTDDGQLLTVQGLSDLVRGTTATFYDQLDTIVPLDPHDATPVADASPHYRDARLWLEATLRKTPIPLGEPTLAASQYALAKRLRYQYSAVQQALDPKNLQPRILLADAVGLGKTIEIGMILSELIRRGRGERILIVCPRHVLEQMQNEMWSRFAIPFVRLDSVGLQRVKQKIPANRNPFSWYKRVIISMDTLKQDRFAHDLHRHEWNAVVIDESHNVTGDTTQNNRLARTLAPNTDALILASATPHNGNRKSFAELIRLLEPTAVSPHGDLDKDDLKRLVKRRHRNDPEVSSVAGADWAERKPPQNLLVSATAAEDAVADELDRVWLHPAGSSPYSGAASALFPWTIAKAFLSSPAALRQTISERRRRITAHPVTPDQQLEIEALDRLNDLNDAAFNSSAKYDELVRYLRSIGIDRRRPERAVVFAERVATLHWLRDRLLDDLSLPADHVAVLHGGLSDTEQQQIVESFKQSNSPIRVLVTGDVASEGVNLHQQCHELIHFDIPWSLIRIEQRNGRIDRYGQRHSPHITTLLLEPSSPSFRGDLRVLSRLLKREQEAHEALGDAASLMGRYSASAEEEDIKQVLAGHRDFNDVVKSVDELSPEDSLACLLATLNAPVDDEPPSAEFTEPSPLYPRPVDFLREALEAYYTTPSAAPTDSGRGGGVSWRDHGDGIVEFVPPADLRQRLEVLPQSYLRDRHVLERFSLATDETVAQEQLARALTDDSDSSWPEAHYLSPLHPVLDWAADRALSKLSRNAVYVVRGTVDLPTVLAVGTVTDRRGLVVAASWMCIRFLNPEKLTSPYITMHTSSADMLAEVGIGADMSNPGPVARPDDLKPLVTRAMNAADEELTSMFKAAKENTQTRIAAWNRKTVAWQEDSQTLIPNHALRVRRTSVEEEKQLIADMEPQQKLARPLLVVVPQTVPTVHEERAHAKQ</sequence>
<evidence type="ECO:0000259" key="5">
    <source>
        <dbReference type="PROSITE" id="PS51192"/>
    </source>
</evidence>
<evidence type="ECO:0000259" key="6">
    <source>
        <dbReference type="PROSITE" id="PS51194"/>
    </source>
</evidence>
<gene>
    <name evidence="7" type="ORF">FYJ43_11240</name>
</gene>
<feature type="domain" description="Helicase C-terminal" evidence="6">
    <location>
        <begin position="425"/>
        <end position="593"/>
    </location>
</feature>
<evidence type="ECO:0000256" key="3">
    <source>
        <dbReference type="ARBA" id="ARBA00022806"/>
    </source>
</evidence>
<dbReference type="GO" id="GO:0004386">
    <property type="term" value="F:helicase activity"/>
    <property type="evidence" value="ECO:0007669"/>
    <property type="project" value="UniProtKB-KW"/>
</dbReference>
<protein>
    <submittedName>
        <fullName evidence="7">DEAD/DEAH box helicase</fullName>
    </submittedName>
</protein>
<keyword evidence="2" id="KW-0378">Hydrolase</keyword>
<keyword evidence="8" id="KW-1185">Reference proteome</keyword>
<name>A0A7K0J9F1_9ACTN</name>
<dbReference type="CDD" id="cd18793">
    <property type="entry name" value="SF2_C_SNF"/>
    <property type="match status" value="1"/>
</dbReference>
<evidence type="ECO:0000256" key="2">
    <source>
        <dbReference type="ARBA" id="ARBA00022801"/>
    </source>
</evidence>
<accession>A0A7K0J9F1</accession>
<dbReference type="GO" id="GO:0005524">
    <property type="term" value="F:ATP binding"/>
    <property type="evidence" value="ECO:0007669"/>
    <property type="project" value="UniProtKB-KW"/>
</dbReference>
<dbReference type="Proteomes" id="UP000466104">
    <property type="component" value="Unassembled WGS sequence"/>
</dbReference>
<dbReference type="PANTHER" id="PTHR45766">
    <property type="entry name" value="DNA ANNEALING HELICASE AND ENDONUCLEASE ZRANB3 FAMILY MEMBER"/>
    <property type="match status" value="1"/>
</dbReference>
<feature type="domain" description="Helicase ATP-binding" evidence="5">
    <location>
        <begin position="118"/>
        <end position="287"/>
    </location>
</feature>